<keyword evidence="4 12" id="KW-0418">Kinase</keyword>
<dbReference type="Pfam" id="PF10509">
    <property type="entry name" value="GalKase_gal_bdg"/>
    <property type="match status" value="1"/>
</dbReference>
<keyword evidence="1" id="KW-0808">Transferase</keyword>
<evidence type="ECO:0000259" key="11">
    <source>
        <dbReference type="Pfam" id="PF10509"/>
    </source>
</evidence>
<keyword evidence="3" id="KW-0547">Nucleotide-binding</keyword>
<evidence type="ECO:0000256" key="4">
    <source>
        <dbReference type="ARBA" id="ARBA00022777"/>
    </source>
</evidence>
<dbReference type="EMBL" id="DVJN01000085">
    <property type="protein sequence ID" value="HIS92191.1"/>
    <property type="molecule type" value="Genomic_DNA"/>
</dbReference>
<dbReference type="GO" id="GO:0004335">
    <property type="term" value="F:galactokinase activity"/>
    <property type="evidence" value="ECO:0007669"/>
    <property type="project" value="InterPro"/>
</dbReference>
<dbReference type="InterPro" id="IPR006206">
    <property type="entry name" value="Mevalonate/galactokinase"/>
</dbReference>
<dbReference type="PROSITE" id="PS00627">
    <property type="entry name" value="GHMP_KINASES_ATP"/>
    <property type="match status" value="1"/>
</dbReference>
<evidence type="ECO:0000256" key="6">
    <source>
        <dbReference type="ARBA" id="ARBA00022842"/>
    </source>
</evidence>
<dbReference type="GO" id="GO:0006012">
    <property type="term" value="P:galactose metabolic process"/>
    <property type="evidence" value="ECO:0007669"/>
    <property type="project" value="UniProtKB-KW"/>
</dbReference>
<dbReference type="Gene3D" id="3.30.70.890">
    <property type="entry name" value="GHMP kinase, C-terminal domain"/>
    <property type="match status" value="1"/>
</dbReference>
<keyword evidence="2" id="KW-0479">Metal-binding</keyword>
<evidence type="ECO:0000313" key="13">
    <source>
        <dbReference type="Proteomes" id="UP000824140"/>
    </source>
</evidence>
<sequence length="390" mass="42059">MRCAEYYEREYGRAPEAVAFAPYRVCPIGAHVDHNLGKTMGFAIDRGVRIAYAAEESGAVEVRSLQFPGCAHWRVDGVPPERLGDWADHLRGATLALGRRFALRAGLRAVIEGELPIGGLSSSAAVILAFLSALCAVNGIHLSGEDWVSIAREAENQYVGVACGKLDQSCEVYGKKGQLLYMDFQEGSFSRIPPAAGMKPFVIAVFFSGITRALAGGGYNTRVDELRGAAYALKAYAGMEYGAFAQTNMRDVPLEVYQAHGARLPEPWRRRAEHWFSEMARVEEGVEAWRRGDLAAFGRLCLASGRSSIENWQTGSAELIQLHEILSRTEGVYGGRFSGAGFKGCCVALVDPALAESAARSVASAYAKAFPALAEAFSAHICHSADGIQP</sequence>
<dbReference type="PIRSF" id="PIRSF000530">
    <property type="entry name" value="Galactokinase"/>
    <property type="match status" value="1"/>
</dbReference>
<keyword evidence="5" id="KW-0067">ATP-binding</keyword>
<evidence type="ECO:0000259" key="10">
    <source>
        <dbReference type="Pfam" id="PF08544"/>
    </source>
</evidence>
<evidence type="ECO:0000256" key="7">
    <source>
        <dbReference type="ARBA" id="ARBA00023144"/>
    </source>
</evidence>
<dbReference type="GO" id="GO:0005524">
    <property type="term" value="F:ATP binding"/>
    <property type="evidence" value="ECO:0007669"/>
    <property type="project" value="UniProtKB-KW"/>
</dbReference>
<dbReference type="InterPro" id="IPR013750">
    <property type="entry name" value="GHMP_kinase_C_dom"/>
</dbReference>
<dbReference type="Gene3D" id="3.30.230.10">
    <property type="match status" value="1"/>
</dbReference>
<dbReference type="Proteomes" id="UP000824140">
    <property type="component" value="Unassembled WGS sequence"/>
</dbReference>
<dbReference type="InterPro" id="IPR014721">
    <property type="entry name" value="Ribsml_uS5_D2-typ_fold_subgr"/>
</dbReference>
<accession>A0A9D1FZ81</accession>
<dbReference type="PRINTS" id="PR00959">
    <property type="entry name" value="MEVGALKINASE"/>
</dbReference>
<dbReference type="GO" id="GO:0046872">
    <property type="term" value="F:metal ion binding"/>
    <property type="evidence" value="ECO:0007669"/>
    <property type="project" value="UniProtKB-KW"/>
</dbReference>
<dbReference type="PRINTS" id="PR00473">
    <property type="entry name" value="GALCTOKINASE"/>
</dbReference>
<reference evidence="12" key="2">
    <citation type="journal article" date="2021" name="PeerJ">
        <title>Extensive microbial diversity within the chicken gut microbiome revealed by metagenomics and culture.</title>
        <authorList>
            <person name="Gilroy R."/>
            <person name="Ravi A."/>
            <person name="Getino M."/>
            <person name="Pursley I."/>
            <person name="Horton D.L."/>
            <person name="Alikhan N.F."/>
            <person name="Baker D."/>
            <person name="Gharbi K."/>
            <person name="Hall N."/>
            <person name="Watson M."/>
            <person name="Adriaenssens E.M."/>
            <person name="Foster-Nyarko E."/>
            <person name="Jarju S."/>
            <person name="Secka A."/>
            <person name="Antonio M."/>
            <person name="Oren A."/>
            <person name="Chaudhuri R.R."/>
            <person name="La Ragione R."/>
            <person name="Hildebrand F."/>
            <person name="Pallen M.J."/>
        </authorList>
    </citation>
    <scope>NUCLEOTIDE SEQUENCE</scope>
    <source>
        <strain evidence="12">13766</strain>
    </source>
</reference>
<feature type="domain" description="GHMP kinase C-terminal" evidence="10">
    <location>
        <begin position="288"/>
        <end position="367"/>
    </location>
</feature>
<organism evidence="12 13">
    <name type="scientific">Candidatus Alectryocaccomicrobium excrementavium</name>
    <dbReference type="NCBI Taxonomy" id="2840668"/>
    <lineage>
        <taxon>Bacteria</taxon>
        <taxon>Bacillati</taxon>
        <taxon>Bacillota</taxon>
        <taxon>Clostridia</taxon>
        <taxon>Candidatus Alectryocaccomicrobium</taxon>
    </lineage>
</organism>
<proteinExistence type="predicted"/>
<dbReference type="InterPro" id="IPR006204">
    <property type="entry name" value="GHMP_kinase_N_dom"/>
</dbReference>
<dbReference type="Pfam" id="PF08544">
    <property type="entry name" value="GHMP_kinases_C"/>
    <property type="match status" value="1"/>
</dbReference>
<dbReference type="InterPro" id="IPR006203">
    <property type="entry name" value="GHMP_knse_ATP-bd_CS"/>
</dbReference>
<evidence type="ECO:0000256" key="2">
    <source>
        <dbReference type="ARBA" id="ARBA00022723"/>
    </source>
</evidence>
<dbReference type="FunFam" id="3.30.70.890:FF:000001">
    <property type="entry name" value="Galactokinase"/>
    <property type="match status" value="1"/>
</dbReference>
<evidence type="ECO:0000256" key="8">
    <source>
        <dbReference type="ARBA" id="ARBA00023277"/>
    </source>
</evidence>
<feature type="domain" description="Galactokinase N-terminal" evidence="11">
    <location>
        <begin position="7"/>
        <end position="53"/>
    </location>
</feature>
<keyword evidence="8" id="KW-0119">Carbohydrate metabolism</keyword>
<dbReference type="SUPFAM" id="SSF54211">
    <property type="entry name" value="Ribosomal protein S5 domain 2-like"/>
    <property type="match status" value="1"/>
</dbReference>
<dbReference type="InterPro" id="IPR020568">
    <property type="entry name" value="Ribosomal_Su5_D2-typ_SF"/>
</dbReference>
<dbReference type="PANTHER" id="PTHR10457:SF6">
    <property type="entry name" value="GALACTURONOKINASE"/>
    <property type="match status" value="1"/>
</dbReference>
<gene>
    <name evidence="12" type="ORF">IAA84_04155</name>
</gene>
<dbReference type="Pfam" id="PF00288">
    <property type="entry name" value="GHMP_kinases_N"/>
    <property type="match status" value="1"/>
</dbReference>
<dbReference type="InterPro" id="IPR036554">
    <property type="entry name" value="GHMP_kinase_C_sf"/>
</dbReference>
<reference evidence="12" key="1">
    <citation type="submission" date="2020-10" db="EMBL/GenBank/DDBJ databases">
        <authorList>
            <person name="Gilroy R."/>
        </authorList>
    </citation>
    <scope>NUCLEOTIDE SEQUENCE</scope>
    <source>
        <strain evidence="12">13766</strain>
    </source>
</reference>
<keyword evidence="6" id="KW-0460">Magnesium</keyword>
<dbReference type="SUPFAM" id="SSF55060">
    <property type="entry name" value="GHMP Kinase, C-terminal domain"/>
    <property type="match status" value="1"/>
</dbReference>
<evidence type="ECO:0000256" key="1">
    <source>
        <dbReference type="ARBA" id="ARBA00022679"/>
    </source>
</evidence>
<dbReference type="GO" id="GO:0005829">
    <property type="term" value="C:cytosol"/>
    <property type="evidence" value="ECO:0007669"/>
    <property type="project" value="TreeGrafter"/>
</dbReference>
<name>A0A9D1FZ81_9FIRM</name>
<dbReference type="AlphaFoldDB" id="A0A9D1FZ81"/>
<dbReference type="InterPro" id="IPR019539">
    <property type="entry name" value="GalKase_N"/>
</dbReference>
<feature type="domain" description="GHMP kinase N-terminal" evidence="9">
    <location>
        <begin position="92"/>
        <end position="175"/>
    </location>
</feature>
<protein>
    <submittedName>
        <fullName evidence="12">GHMP kinase</fullName>
    </submittedName>
</protein>
<evidence type="ECO:0000256" key="3">
    <source>
        <dbReference type="ARBA" id="ARBA00022741"/>
    </source>
</evidence>
<dbReference type="InterPro" id="IPR000705">
    <property type="entry name" value="Galactokinase"/>
</dbReference>
<dbReference type="PANTHER" id="PTHR10457">
    <property type="entry name" value="MEVALONATE KINASE/GALACTOKINASE"/>
    <property type="match status" value="1"/>
</dbReference>
<keyword evidence="7" id="KW-0299">Galactose metabolism</keyword>
<comment type="caution">
    <text evidence="12">The sequence shown here is derived from an EMBL/GenBank/DDBJ whole genome shotgun (WGS) entry which is preliminary data.</text>
</comment>
<evidence type="ECO:0000256" key="5">
    <source>
        <dbReference type="ARBA" id="ARBA00022840"/>
    </source>
</evidence>
<evidence type="ECO:0000313" key="12">
    <source>
        <dbReference type="EMBL" id="HIS92191.1"/>
    </source>
</evidence>
<evidence type="ECO:0000259" key="9">
    <source>
        <dbReference type="Pfam" id="PF00288"/>
    </source>
</evidence>